<dbReference type="AlphaFoldDB" id="A0A6T1FXM1"/>
<evidence type="ECO:0000256" key="2">
    <source>
        <dbReference type="ARBA" id="ARBA00022737"/>
    </source>
</evidence>
<name>A0A6T1FXM1_9DINO</name>
<keyword evidence="2" id="KW-0677">Repeat</keyword>
<feature type="repeat" description="WD" evidence="3">
    <location>
        <begin position="279"/>
        <end position="320"/>
    </location>
</feature>
<dbReference type="SMART" id="SM00320">
    <property type="entry name" value="WD40"/>
    <property type="match status" value="4"/>
</dbReference>
<dbReference type="Pfam" id="PF00400">
    <property type="entry name" value="WD40"/>
    <property type="match status" value="1"/>
</dbReference>
<organism evidence="4">
    <name type="scientific">Alexandrium monilatum</name>
    <dbReference type="NCBI Taxonomy" id="311494"/>
    <lineage>
        <taxon>Eukaryota</taxon>
        <taxon>Sar</taxon>
        <taxon>Alveolata</taxon>
        <taxon>Dinophyceae</taxon>
        <taxon>Gonyaulacales</taxon>
        <taxon>Pyrocystaceae</taxon>
        <taxon>Alexandrium</taxon>
    </lineage>
</organism>
<accession>A0A6T1FXM1</accession>
<reference evidence="4" key="1">
    <citation type="submission" date="2021-01" db="EMBL/GenBank/DDBJ databases">
        <authorList>
            <person name="Corre E."/>
            <person name="Pelletier E."/>
            <person name="Niang G."/>
            <person name="Scheremetjew M."/>
            <person name="Finn R."/>
            <person name="Kale V."/>
            <person name="Holt S."/>
            <person name="Cochrane G."/>
            <person name="Meng A."/>
            <person name="Brown T."/>
            <person name="Cohen L."/>
        </authorList>
    </citation>
    <scope>NUCLEOTIDE SEQUENCE</scope>
    <source>
        <strain evidence="4">CCMP3105</strain>
    </source>
</reference>
<evidence type="ECO:0000313" key="5">
    <source>
        <dbReference type="EMBL" id="CAE4614836.1"/>
    </source>
</evidence>
<evidence type="ECO:0000256" key="3">
    <source>
        <dbReference type="PROSITE-ProRule" id="PRU00221"/>
    </source>
</evidence>
<dbReference type="InterPro" id="IPR036322">
    <property type="entry name" value="WD40_repeat_dom_sf"/>
</dbReference>
<keyword evidence="1 3" id="KW-0853">WD repeat</keyword>
<dbReference type="PANTHER" id="PTHR19848:SF8">
    <property type="entry name" value="F-BOX AND WD REPEAT DOMAIN CONTAINING 7"/>
    <property type="match status" value="1"/>
</dbReference>
<dbReference type="Gene3D" id="2.130.10.10">
    <property type="entry name" value="YVTN repeat-like/Quinoprotein amine dehydrogenase"/>
    <property type="match status" value="2"/>
</dbReference>
<sequence length="556" mass="59567">MLHVPATGKRKRGLQLLVDGLRQALRGKRRRLQEEQSGSCGGSLAAAASVPLWHALVRGPAHDSFIPCLTPLELARLEAAQRATRELVFGSGGWEVCAERELPPGPLVSFLRRRPDWRHLKAMLAAYRRGFLRPSLEDPGLAAALLQGNSRISLGKLRFSCRRRALMRPRADSGPGAAAPAAGAAAAAAGQRPPAVDWTSRCRSFRSAITSICFGQERLRRAYILLVVAFEDGNAFVLRSHRTPLERAMLSPKDVTRNDSSAFRTALGNMSVLTFHSAICSHRKAITAMFFNKREDRLVTSSLDRKLCVWDVSSGRTYSPLVAVFADSAPILVAVPMPLCEEARSPVEAFVASNGNGVLRAVSLRGGVAMQRFKLSTPVEALRFDVPGRNLLAGTKLGGLHALAASDAGRLTHRFSYQLGCGGVTCITFAPASGSDPARFLAGTAEATVAIADCSYGTGRDAGVLVGLDIRRRVKVAPPSALMACCYSPAGRGHLICGSADGSVSACPLDGRPMERLLEHEAPISGVAVNAQGTILASTDVRGNIVLWRRKVQFPR</sequence>
<dbReference type="PANTHER" id="PTHR19848">
    <property type="entry name" value="WD40 REPEAT PROTEIN"/>
    <property type="match status" value="1"/>
</dbReference>
<protein>
    <submittedName>
        <fullName evidence="4">Uncharacterized protein</fullName>
    </submittedName>
</protein>
<dbReference type="PROSITE" id="PS50294">
    <property type="entry name" value="WD_REPEATS_REGION"/>
    <property type="match status" value="1"/>
</dbReference>
<dbReference type="EMBL" id="HBNR01050893">
    <property type="protein sequence ID" value="CAE4614836.1"/>
    <property type="molecule type" value="Transcribed_RNA"/>
</dbReference>
<evidence type="ECO:0000313" key="4">
    <source>
        <dbReference type="EMBL" id="CAE4614834.1"/>
    </source>
</evidence>
<dbReference type="InterPro" id="IPR019775">
    <property type="entry name" value="WD40_repeat_CS"/>
</dbReference>
<dbReference type="InterPro" id="IPR001680">
    <property type="entry name" value="WD40_rpt"/>
</dbReference>
<proteinExistence type="predicted"/>
<dbReference type="PROSITE" id="PS00678">
    <property type="entry name" value="WD_REPEATS_1"/>
    <property type="match status" value="1"/>
</dbReference>
<dbReference type="EMBL" id="HBNR01050892">
    <property type="protein sequence ID" value="CAE4614834.1"/>
    <property type="molecule type" value="Transcribed_RNA"/>
</dbReference>
<dbReference type="SUPFAM" id="SSF50978">
    <property type="entry name" value="WD40 repeat-like"/>
    <property type="match status" value="1"/>
</dbReference>
<dbReference type="InterPro" id="IPR015943">
    <property type="entry name" value="WD40/YVTN_repeat-like_dom_sf"/>
</dbReference>
<dbReference type="PROSITE" id="PS50082">
    <property type="entry name" value="WD_REPEATS_2"/>
    <property type="match status" value="1"/>
</dbReference>
<evidence type="ECO:0000256" key="1">
    <source>
        <dbReference type="ARBA" id="ARBA00022574"/>
    </source>
</evidence>
<gene>
    <name evidence="4" type="ORF">AMON00008_LOCUS35616</name>
    <name evidence="5" type="ORF">AMON00008_LOCUS35617</name>
</gene>